<comment type="caution">
    <text evidence="2">The sequence shown here is derived from an EMBL/GenBank/DDBJ whole genome shotgun (WGS) entry which is preliminary data.</text>
</comment>
<dbReference type="EMBL" id="CAIT01000005">
    <property type="protein sequence ID" value="CCH52290.1"/>
    <property type="molecule type" value="Genomic_DNA"/>
</dbReference>
<protein>
    <recommendedName>
        <fullName evidence="1">Outer membrane protein beta-barrel domain-containing protein</fullName>
    </recommendedName>
</protein>
<sequence>MKNHVTAALLAVGVFGTGLVFGQRNSYNERYDRSRDYDDRSYRRDDARRDDYRMSDRRDDARRYRDDRRMFDDRDRYQMDERLRERQDDRRNQSVDDILDERRDYVRRREQNDNYDNRYREERMDQRRFDRFDLGKAYDEGYDDGRSDAEQTRKKQKREDYKNFTVGVYAGANSTRFEGEDVEGNQLSGRLGYQLGLFVRGGGRLYGQIGAEYLTSSNDFYQPGDGTSPEGIINNIDQKYLHIPAYIGFKLAESDRGISAVRLQVGAEYATPLGVNNNEFNFERSDFNNATINGLASIGFDAGPLMVGFVYHYGFADVLKNTENSKRRILGVNVGFKF</sequence>
<evidence type="ECO:0000313" key="3">
    <source>
        <dbReference type="Proteomes" id="UP000009309"/>
    </source>
</evidence>
<name>I2GEG5_9BACT</name>
<dbReference type="Proteomes" id="UP000009309">
    <property type="component" value="Unassembled WGS sequence"/>
</dbReference>
<dbReference type="STRING" id="1185876.BN8_01278"/>
<keyword evidence="3" id="KW-1185">Reference proteome</keyword>
<evidence type="ECO:0000259" key="1">
    <source>
        <dbReference type="Pfam" id="PF13568"/>
    </source>
</evidence>
<dbReference type="eggNOG" id="ENOG502ZA49">
    <property type="taxonomic scope" value="Bacteria"/>
</dbReference>
<organism evidence="2 3">
    <name type="scientific">Fibrisoma limi BUZ 3</name>
    <dbReference type="NCBI Taxonomy" id="1185876"/>
    <lineage>
        <taxon>Bacteria</taxon>
        <taxon>Pseudomonadati</taxon>
        <taxon>Bacteroidota</taxon>
        <taxon>Cytophagia</taxon>
        <taxon>Cytophagales</taxon>
        <taxon>Spirosomataceae</taxon>
        <taxon>Fibrisoma</taxon>
    </lineage>
</organism>
<dbReference type="InterPro" id="IPR025665">
    <property type="entry name" value="Beta-barrel_OMP_2"/>
</dbReference>
<accession>I2GEG5</accession>
<proteinExistence type="predicted"/>
<dbReference type="Pfam" id="PF13568">
    <property type="entry name" value="OMP_b-brl_2"/>
    <property type="match status" value="1"/>
</dbReference>
<feature type="domain" description="Outer membrane protein beta-barrel" evidence="1">
    <location>
        <begin position="156"/>
        <end position="319"/>
    </location>
</feature>
<dbReference type="AlphaFoldDB" id="I2GEG5"/>
<gene>
    <name evidence="2" type="ORF">BN8_01278</name>
</gene>
<evidence type="ECO:0000313" key="2">
    <source>
        <dbReference type="EMBL" id="CCH52290.1"/>
    </source>
</evidence>
<dbReference type="OrthoDB" id="942236at2"/>
<dbReference type="RefSeq" id="WP_009280874.1">
    <property type="nucleotide sequence ID" value="NZ_CAIT01000005.1"/>
</dbReference>
<reference evidence="2 3" key="1">
    <citation type="journal article" date="2012" name="J. Bacteriol.">
        <title>Genome Sequence of the Filamentous Bacterium Fibrisoma limi BUZ 3T.</title>
        <authorList>
            <person name="Filippini M."/>
            <person name="Qi W."/>
            <person name="Jaenicke S."/>
            <person name="Goesmann A."/>
            <person name="Smits T.H."/>
            <person name="Bagheri H.C."/>
        </authorList>
    </citation>
    <scope>NUCLEOTIDE SEQUENCE [LARGE SCALE GENOMIC DNA]</scope>
    <source>
        <strain evidence="3">BUZ 3T</strain>
    </source>
</reference>